<keyword evidence="1" id="KW-1133">Transmembrane helix</keyword>
<gene>
    <name evidence="2" type="ORF">ABID43_003458</name>
</gene>
<sequence>MLRTREDFPFRALVAKTRALVAPDHLLLGAVLVLGWAALIAWTGNGSVGWQARLCADADAATAACRVVAPASDGKVL</sequence>
<reference evidence="2 3" key="1">
    <citation type="submission" date="2024-06" db="EMBL/GenBank/DDBJ databases">
        <title>Genomic Encyclopedia of Type Strains, Phase IV (KMG-IV): sequencing the most valuable type-strain genomes for metagenomic binning, comparative biology and taxonomic classification.</title>
        <authorList>
            <person name="Goeker M."/>
        </authorList>
    </citation>
    <scope>NUCLEOTIDE SEQUENCE [LARGE SCALE GENOMIC DNA]</scope>
    <source>
        <strain evidence="2 3">DSM 21331</strain>
    </source>
</reference>
<keyword evidence="1" id="KW-0472">Membrane</keyword>
<feature type="transmembrane region" description="Helical" evidence="1">
    <location>
        <begin position="21"/>
        <end position="42"/>
    </location>
</feature>
<name>A0ABV2L7U7_9HYPH</name>
<evidence type="ECO:0000256" key="1">
    <source>
        <dbReference type="SAM" id="Phobius"/>
    </source>
</evidence>
<dbReference type="Proteomes" id="UP001549145">
    <property type="component" value="Unassembled WGS sequence"/>
</dbReference>
<protein>
    <submittedName>
        <fullName evidence="2">Uncharacterized protein</fullName>
    </submittedName>
</protein>
<proteinExistence type="predicted"/>
<accession>A0ABV2L7U7</accession>
<dbReference type="RefSeq" id="WP_238282174.1">
    <property type="nucleotide sequence ID" value="NZ_BPQL01000155.1"/>
</dbReference>
<evidence type="ECO:0000313" key="3">
    <source>
        <dbReference type="Proteomes" id="UP001549145"/>
    </source>
</evidence>
<dbReference type="EMBL" id="JBEPMM010000010">
    <property type="protein sequence ID" value="MET3693904.1"/>
    <property type="molecule type" value="Genomic_DNA"/>
</dbReference>
<keyword evidence="3" id="KW-1185">Reference proteome</keyword>
<keyword evidence="1" id="KW-0812">Transmembrane</keyword>
<evidence type="ECO:0000313" key="2">
    <source>
        <dbReference type="EMBL" id="MET3693904.1"/>
    </source>
</evidence>
<organism evidence="2 3">
    <name type="scientific">Methylobacterium goesingense</name>
    <dbReference type="NCBI Taxonomy" id="243690"/>
    <lineage>
        <taxon>Bacteria</taxon>
        <taxon>Pseudomonadati</taxon>
        <taxon>Pseudomonadota</taxon>
        <taxon>Alphaproteobacteria</taxon>
        <taxon>Hyphomicrobiales</taxon>
        <taxon>Methylobacteriaceae</taxon>
        <taxon>Methylobacterium</taxon>
    </lineage>
</organism>
<comment type="caution">
    <text evidence="2">The sequence shown here is derived from an EMBL/GenBank/DDBJ whole genome shotgun (WGS) entry which is preliminary data.</text>
</comment>